<dbReference type="PANTHER" id="PTHR13100:SF10">
    <property type="entry name" value="CELL GROWTH-REGULATING NUCLEOLAR PROTEIN"/>
    <property type="match status" value="1"/>
</dbReference>
<keyword evidence="4 7" id="KW-0863">Zinc-finger</keyword>
<dbReference type="GO" id="GO:0006364">
    <property type="term" value="P:rRNA processing"/>
    <property type="evidence" value="ECO:0007669"/>
    <property type="project" value="TreeGrafter"/>
</dbReference>
<evidence type="ECO:0000256" key="4">
    <source>
        <dbReference type="ARBA" id="ARBA00022771"/>
    </source>
</evidence>
<evidence type="ECO:0000256" key="6">
    <source>
        <dbReference type="ARBA" id="ARBA00023242"/>
    </source>
</evidence>
<evidence type="ECO:0000256" key="7">
    <source>
        <dbReference type="PROSITE-ProRule" id="PRU01145"/>
    </source>
</evidence>
<reference evidence="10 11" key="1">
    <citation type="journal article" date="2017" name="Nature">
        <title>The Apostasia genome and the evolution of orchids.</title>
        <authorList>
            <person name="Zhang G.Q."/>
            <person name="Liu K.W."/>
            <person name="Li Z."/>
            <person name="Lohaus R."/>
            <person name="Hsiao Y.Y."/>
            <person name="Niu S.C."/>
            <person name="Wang J.Y."/>
            <person name="Lin Y.C."/>
            <person name="Xu Q."/>
            <person name="Chen L.J."/>
            <person name="Yoshida K."/>
            <person name="Fujiwara S."/>
            <person name="Wang Z.W."/>
            <person name="Zhang Y.Q."/>
            <person name="Mitsuda N."/>
            <person name="Wang M."/>
            <person name="Liu G.H."/>
            <person name="Pecoraro L."/>
            <person name="Huang H.X."/>
            <person name="Xiao X.J."/>
            <person name="Lin M."/>
            <person name="Wu X.Y."/>
            <person name="Wu W.L."/>
            <person name="Chen Y.Y."/>
            <person name="Chang S.B."/>
            <person name="Sakamoto S."/>
            <person name="Ohme-Takagi M."/>
            <person name="Yagi M."/>
            <person name="Zeng S.J."/>
            <person name="Shen C.Y."/>
            <person name="Yeh C.M."/>
            <person name="Luo Y.B."/>
            <person name="Tsai W.C."/>
            <person name="Van de Peer Y."/>
            <person name="Liu Z.J."/>
        </authorList>
    </citation>
    <scope>NUCLEOTIDE SEQUENCE [LARGE SCALE GENOMIC DNA]</scope>
    <source>
        <strain evidence="11">cv. Shenzhen</strain>
        <tissue evidence="10">Stem</tissue>
    </source>
</reference>
<comment type="subcellular location">
    <subcellularLocation>
        <location evidence="1">Nucleus</location>
    </subcellularLocation>
</comment>
<dbReference type="GO" id="GO:0005730">
    <property type="term" value="C:nucleolus"/>
    <property type="evidence" value="ECO:0007669"/>
    <property type="project" value="TreeGrafter"/>
</dbReference>
<dbReference type="SUPFAM" id="SSF57667">
    <property type="entry name" value="beta-beta-alpha zinc fingers"/>
    <property type="match status" value="3"/>
</dbReference>
<dbReference type="FunFam" id="3.30.1490.490:FF:000001">
    <property type="entry name" value="cell growth-regulating nucleolar protein-like"/>
    <property type="match status" value="1"/>
</dbReference>
<keyword evidence="3" id="KW-0677">Repeat</keyword>
<name>A0A2I0AP21_9ASPA</name>
<dbReference type="InterPro" id="IPR036236">
    <property type="entry name" value="Znf_C2H2_sf"/>
</dbReference>
<evidence type="ECO:0000256" key="5">
    <source>
        <dbReference type="ARBA" id="ARBA00022833"/>
    </source>
</evidence>
<accession>A0A2I0AP21</accession>
<evidence type="ECO:0000256" key="3">
    <source>
        <dbReference type="ARBA" id="ARBA00022737"/>
    </source>
</evidence>
<dbReference type="Proteomes" id="UP000236161">
    <property type="component" value="Unassembled WGS sequence"/>
</dbReference>
<keyword evidence="11" id="KW-1185">Reference proteome</keyword>
<dbReference type="Pfam" id="PF25879">
    <property type="entry name" value="WHD_LYAR"/>
    <property type="match status" value="1"/>
</dbReference>
<dbReference type="AlphaFoldDB" id="A0A2I0AP21"/>
<dbReference type="InterPro" id="IPR003604">
    <property type="entry name" value="Matrin/U1-like-C_Znf_C2H2"/>
</dbReference>
<dbReference type="InterPro" id="IPR013087">
    <property type="entry name" value="Znf_C2H2_type"/>
</dbReference>
<evidence type="ECO:0000256" key="2">
    <source>
        <dbReference type="ARBA" id="ARBA00022723"/>
    </source>
</evidence>
<dbReference type="Pfam" id="PF08790">
    <property type="entry name" value="zf-LYAR"/>
    <property type="match status" value="1"/>
</dbReference>
<dbReference type="EMBL" id="KZ451969">
    <property type="protein sequence ID" value="PKA57302.1"/>
    <property type="molecule type" value="Genomic_DNA"/>
</dbReference>
<gene>
    <name evidence="10" type="ORF">AXF42_Ash002606</name>
</gene>
<keyword evidence="5" id="KW-0862">Zinc</keyword>
<evidence type="ECO:0000259" key="9">
    <source>
        <dbReference type="SMART" id="SM00451"/>
    </source>
</evidence>
<sequence>MVWFQCEDCGENLKKPKLPNHFRVCSSFKLSCIDCGEVFTRSSVQSHTQCMTEAEKHGPKDQLKSLQISQNKPEKLKKNADVDINVGLSSRPPWLCSLCNTQTTSQQTLLFHADGKKHRAKAKAFHAAQKQPDQTIEAQDFEQSNEDAAQEKSTEADVTKVWTQPAMEKVKLNKKRKHDGGAGDLSNGEVIQAEAADEQRHFKKKNEMEKLLKSDHAIKHVSNVEGFSKKIKWKKLITATLKMNPDGFMKIKKLRKVILKQLNESGVTGDEKELFAAMMNKINTNSRFVIDDKLIRLASQTEES</sequence>
<keyword evidence="6" id="KW-0539">Nucleus</keyword>
<dbReference type="GO" id="GO:0008270">
    <property type="term" value="F:zinc ion binding"/>
    <property type="evidence" value="ECO:0007669"/>
    <property type="project" value="UniProtKB-KW"/>
</dbReference>
<dbReference type="FunFam" id="3.30.160.60:FF:001583">
    <property type="entry name" value="UBP1-associated proteins 1C"/>
    <property type="match status" value="1"/>
</dbReference>
<dbReference type="Gene3D" id="3.30.160.60">
    <property type="entry name" value="Classic Zinc Finger"/>
    <property type="match status" value="1"/>
</dbReference>
<dbReference type="SMART" id="SM00451">
    <property type="entry name" value="ZnF_U1"/>
    <property type="match status" value="1"/>
</dbReference>
<organism evidence="10 11">
    <name type="scientific">Apostasia shenzhenica</name>
    <dbReference type="NCBI Taxonomy" id="1088818"/>
    <lineage>
        <taxon>Eukaryota</taxon>
        <taxon>Viridiplantae</taxon>
        <taxon>Streptophyta</taxon>
        <taxon>Embryophyta</taxon>
        <taxon>Tracheophyta</taxon>
        <taxon>Spermatophyta</taxon>
        <taxon>Magnoliopsida</taxon>
        <taxon>Liliopsida</taxon>
        <taxon>Asparagales</taxon>
        <taxon>Orchidaceae</taxon>
        <taxon>Apostasioideae</taxon>
        <taxon>Apostasia</taxon>
    </lineage>
</organism>
<dbReference type="OrthoDB" id="21474at2759"/>
<dbReference type="InterPro" id="IPR014898">
    <property type="entry name" value="Znf_C2H2_LYAR"/>
</dbReference>
<evidence type="ECO:0000256" key="8">
    <source>
        <dbReference type="SAM" id="MobiDB-lite"/>
    </source>
</evidence>
<protein>
    <recommendedName>
        <fullName evidence="9">U1-type domain-containing protein</fullName>
    </recommendedName>
</protein>
<feature type="region of interest" description="Disordered" evidence="8">
    <location>
        <begin position="127"/>
        <end position="157"/>
    </location>
</feature>
<proteinExistence type="predicted"/>
<keyword evidence="2" id="KW-0479">Metal-binding</keyword>
<dbReference type="InterPro" id="IPR039999">
    <property type="entry name" value="LYAR"/>
</dbReference>
<dbReference type="GO" id="GO:0000122">
    <property type="term" value="P:negative regulation of transcription by RNA polymerase II"/>
    <property type="evidence" value="ECO:0007669"/>
    <property type="project" value="TreeGrafter"/>
</dbReference>
<dbReference type="Gene3D" id="3.30.1490.490">
    <property type="match status" value="1"/>
</dbReference>
<dbReference type="PROSITE" id="PS51804">
    <property type="entry name" value="ZF_C2HC_LYAR"/>
    <property type="match status" value="2"/>
</dbReference>
<dbReference type="PANTHER" id="PTHR13100">
    <property type="entry name" value="CELL GROWTH-REGULATING NUCLEOLAR PROTEIN LYAR"/>
    <property type="match status" value="1"/>
</dbReference>
<evidence type="ECO:0000313" key="11">
    <source>
        <dbReference type="Proteomes" id="UP000236161"/>
    </source>
</evidence>
<evidence type="ECO:0000256" key="1">
    <source>
        <dbReference type="ARBA" id="ARBA00004123"/>
    </source>
</evidence>
<evidence type="ECO:0000313" key="10">
    <source>
        <dbReference type="EMBL" id="PKA57302.1"/>
    </source>
</evidence>
<dbReference type="InterPro" id="IPR058719">
    <property type="entry name" value="WHD_LYAR"/>
</dbReference>
<dbReference type="STRING" id="1088818.A0A2I0AP21"/>
<feature type="domain" description="U1-type" evidence="9">
    <location>
        <begin position="91"/>
        <end position="125"/>
    </location>
</feature>
<dbReference type="Pfam" id="PF12874">
    <property type="entry name" value="zf-met"/>
    <property type="match status" value="1"/>
</dbReference>
<dbReference type="GO" id="GO:0003677">
    <property type="term" value="F:DNA binding"/>
    <property type="evidence" value="ECO:0007669"/>
    <property type="project" value="InterPro"/>
</dbReference>